<proteinExistence type="predicted"/>
<dbReference type="EMBL" id="CT867986">
    <property type="protein sequence ID" value="CAK56495.1"/>
    <property type="molecule type" value="Genomic_DNA"/>
</dbReference>
<evidence type="ECO:0000313" key="1">
    <source>
        <dbReference type="EMBL" id="CAK56495.1"/>
    </source>
</evidence>
<dbReference type="HOGENOM" id="CLU_2627232_0_0_1"/>
<name>A0BD78_PARTE</name>
<gene>
    <name evidence="1" type="ORF">GSPATT00004589001</name>
</gene>
<dbReference type="AlphaFoldDB" id="A0BD78"/>
<dbReference type="OrthoDB" id="567787at2759"/>
<reference evidence="1 2" key="1">
    <citation type="journal article" date="2006" name="Nature">
        <title>Global trends of whole-genome duplications revealed by the ciliate Paramecium tetraurelia.</title>
        <authorList>
            <consortium name="Genoscope"/>
            <person name="Aury J.-M."/>
            <person name="Jaillon O."/>
            <person name="Duret L."/>
            <person name="Noel B."/>
            <person name="Jubin C."/>
            <person name="Porcel B.M."/>
            <person name="Segurens B."/>
            <person name="Daubin V."/>
            <person name="Anthouard V."/>
            <person name="Aiach N."/>
            <person name="Arnaiz O."/>
            <person name="Billaut A."/>
            <person name="Beisson J."/>
            <person name="Blanc I."/>
            <person name="Bouhouche K."/>
            <person name="Camara F."/>
            <person name="Duharcourt S."/>
            <person name="Guigo R."/>
            <person name="Gogendeau D."/>
            <person name="Katinka M."/>
            <person name="Keller A.-M."/>
            <person name="Kissmehl R."/>
            <person name="Klotz C."/>
            <person name="Koll F."/>
            <person name="Le Moue A."/>
            <person name="Lepere C."/>
            <person name="Malinsky S."/>
            <person name="Nowacki M."/>
            <person name="Nowak J.K."/>
            <person name="Plattner H."/>
            <person name="Poulain J."/>
            <person name="Ruiz F."/>
            <person name="Serrano V."/>
            <person name="Zagulski M."/>
            <person name="Dessen P."/>
            <person name="Betermier M."/>
            <person name="Weissenbach J."/>
            <person name="Scarpelli C."/>
            <person name="Schachter V."/>
            <person name="Sperling L."/>
            <person name="Meyer E."/>
            <person name="Cohen J."/>
            <person name="Wincker P."/>
        </authorList>
    </citation>
    <scope>NUCLEOTIDE SEQUENCE [LARGE SCALE GENOMIC DNA]</scope>
    <source>
        <strain evidence="1 2">Stock d4-2</strain>
    </source>
</reference>
<dbReference type="KEGG" id="ptm:GSPATT00004589001"/>
<keyword evidence="2" id="KW-1185">Reference proteome</keyword>
<protein>
    <submittedName>
        <fullName evidence="1">Uncharacterized protein</fullName>
    </submittedName>
</protein>
<sequence length="78" mass="9301">MTNLRKQKMNTPVEYFERKYNSDETIIKDLVQQFLIPNCQRSKLQQQIQIEERRFNEAAKKLIQATLSQAAQQINQKC</sequence>
<dbReference type="Proteomes" id="UP000000600">
    <property type="component" value="Unassembled WGS sequence"/>
</dbReference>
<accession>A0BD78</accession>
<dbReference type="STRING" id="5888.A0BD78"/>
<organism evidence="1 2">
    <name type="scientific">Paramecium tetraurelia</name>
    <dbReference type="NCBI Taxonomy" id="5888"/>
    <lineage>
        <taxon>Eukaryota</taxon>
        <taxon>Sar</taxon>
        <taxon>Alveolata</taxon>
        <taxon>Ciliophora</taxon>
        <taxon>Intramacronucleata</taxon>
        <taxon>Oligohymenophorea</taxon>
        <taxon>Peniculida</taxon>
        <taxon>Parameciidae</taxon>
        <taxon>Paramecium</taxon>
    </lineage>
</organism>
<dbReference type="InParanoid" id="A0BD78"/>
<dbReference type="GeneID" id="5009677"/>
<dbReference type="RefSeq" id="XP_001423893.1">
    <property type="nucleotide sequence ID" value="XM_001423856.1"/>
</dbReference>
<evidence type="ECO:0000313" key="2">
    <source>
        <dbReference type="Proteomes" id="UP000000600"/>
    </source>
</evidence>